<comment type="caution">
    <text evidence="2">The sequence shown here is derived from an EMBL/GenBank/DDBJ whole genome shotgun (WGS) entry which is preliminary data.</text>
</comment>
<dbReference type="VEuPathDB" id="TriTrypDB:TM35_000391840"/>
<name>A0A1X0NLL3_9TRYP</name>
<evidence type="ECO:0000313" key="2">
    <source>
        <dbReference type="EMBL" id="ORC85010.1"/>
    </source>
</evidence>
<protein>
    <submittedName>
        <fullName evidence="2">Uncharacterized protein</fullName>
    </submittedName>
</protein>
<feature type="compositionally biased region" description="Basic and acidic residues" evidence="1">
    <location>
        <begin position="9"/>
        <end position="24"/>
    </location>
</feature>
<proteinExistence type="predicted"/>
<gene>
    <name evidence="2" type="ORF">TM35_000391840</name>
</gene>
<sequence length="146" mass="16772">MVGVMDTISDGKENTPEEAKRNEEEKEEVLCTSISLDTSPQKDITQHLYTAVHDGVFGSTFDLLHDVQIEQETTLQAITKVKSELSEREAEMQEINKVFEKMQLYVHKLGIMRNNMEILDANMAKTKRMVEGIRERLQKTSEWGPE</sequence>
<dbReference type="EMBL" id="NBCO01000039">
    <property type="protein sequence ID" value="ORC85010.1"/>
    <property type="molecule type" value="Genomic_DNA"/>
</dbReference>
<dbReference type="Proteomes" id="UP000192257">
    <property type="component" value="Unassembled WGS sequence"/>
</dbReference>
<dbReference type="OrthoDB" id="251567at2759"/>
<reference evidence="2 3" key="1">
    <citation type="submission" date="2017-03" db="EMBL/GenBank/DDBJ databases">
        <title>An alternative strategy for trypanosome survival in the mammalian bloodstream revealed through genome and transcriptome analysis of the ubiquitous bovine parasite Trypanosoma (Megatrypanum) theileri.</title>
        <authorList>
            <person name="Kelly S."/>
            <person name="Ivens A."/>
            <person name="Mott A."/>
            <person name="O'Neill E."/>
            <person name="Emms D."/>
            <person name="Macleod O."/>
            <person name="Voorheis P."/>
            <person name="Matthews J."/>
            <person name="Matthews K."/>
            <person name="Carrington M."/>
        </authorList>
    </citation>
    <scope>NUCLEOTIDE SEQUENCE [LARGE SCALE GENOMIC DNA]</scope>
    <source>
        <strain evidence="2">Edinburgh</strain>
    </source>
</reference>
<evidence type="ECO:0000256" key="1">
    <source>
        <dbReference type="SAM" id="MobiDB-lite"/>
    </source>
</evidence>
<organism evidence="2 3">
    <name type="scientific">Trypanosoma theileri</name>
    <dbReference type="NCBI Taxonomy" id="67003"/>
    <lineage>
        <taxon>Eukaryota</taxon>
        <taxon>Discoba</taxon>
        <taxon>Euglenozoa</taxon>
        <taxon>Kinetoplastea</taxon>
        <taxon>Metakinetoplastina</taxon>
        <taxon>Trypanosomatida</taxon>
        <taxon>Trypanosomatidae</taxon>
        <taxon>Trypanosoma</taxon>
    </lineage>
</organism>
<dbReference type="RefSeq" id="XP_028879076.1">
    <property type="nucleotide sequence ID" value="XM_029029700.1"/>
</dbReference>
<accession>A0A1X0NLL3</accession>
<keyword evidence="3" id="KW-1185">Reference proteome</keyword>
<feature type="region of interest" description="Disordered" evidence="1">
    <location>
        <begin position="1"/>
        <end position="26"/>
    </location>
</feature>
<dbReference type="AlphaFoldDB" id="A0A1X0NLL3"/>
<dbReference type="GeneID" id="39989480"/>
<evidence type="ECO:0000313" key="3">
    <source>
        <dbReference type="Proteomes" id="UP000192257"/>
    </source>
</evidence>